<feature type="domain" description="PAC" evidence="8">
    <location>
        <begin position="1128"/>
        <end position="1186"/>
    </location>
</feature>
<dbReference type="InterPro" id="IPR001638">
    <property type="entry name" value="Solute-binding_3/MltF_N"/>
</dbReference>
<dbReference type="SUPFAM" id="SSF55785">
    <property type="entry name" value="PYP-like sensor domain (PAS domain)"/>
    <property type="match status" value="6"/>
</dbReference>
<dbReference type="SMART" id="SM00091">
    <property type="entry name" value="PAS"/>
    <property type="match status" value="6"/>
</dbReference>
<dbReference type="InterPro" id="IPR013656">
    <property type="entry name" value="PAS_4"/>
</dbReference>
<dbReference type="SMART" id="SM00062">
    <property type="entry name" value="PBPb"/>
    <property type="match status" value="2"/>
</dbReference>
<protein>
    <recommendedName>
        <fullName evidence="2">histidine kinase</fullName>
        <ecNumber evidence="2">2.7.13.3</ecNumber>
    </recommendedName>
</protein>
<evidence type="ECO:0000313" key="10">
    <source>
        <dbReference type="Proteomes" id="UP000346198"/>
    </source>
</evidence>
<dbReference type="InterPro" id="IPR036890">
    <property type="entry name" value="HATPase_C_sf"/>
</dbReference>
<dbReference type="GO" id="GO:0046983">
    <property type="term" value="F:protein dimerization activity"/>
    <property type="evidence" value="ECO:0007669"/>
    <property type="project" value="InterPro"/>
</dbReference>
<dbReference type="Proteomes" id="UP000346198">
    <property type="component" value="Unassembled WGS sequence"/>
</dbReference>
<dbReference type="InterPro" id="IPR000700">
    <property type="entry name" value="PAS-assoc_C"/>
</dbReference>
<name>A0A6C2UVN5_9BACT</name>
<evidence type="ECO:0000256" key="4">
    <source>
        <dbReference type="ARBA" id="ARBA00022679"/>
    </source>
</evidence>
<dbReference type="PROSITE" id="PS50109">
    <property type="entry name" value="HIS_KIN"/>
    <property type="match status" value="1"/>
</dbReference>
<feature type="domain" description="PAC" evidence="8">
    <location>
        <begin position="999"/>
        <end position="1051"/>
    </location>
</feature>
<feature type="domain" description="PAS" evidence="7">
    <location>
        <begin position="670"/>
        <end position="741"/>
    </location>
</feature>
<dbReference type="EMBL" id="CAAHFH010000004">
    <property type="protein sequence ID" value="VGO23461.1"/>
    <property type="molecule type" value="Genomic_DNA"/>
</dbReference>
<dbReference type="InterPro" id="IPR035965">
    <property type="entry name" value="PAS-like_dom_sf"/>
</dbReference>
<dbReference type="Gene3D" id="1.20.5.1930">
    <property type="match status" value="1"/>
</dbReference>
<evidence type="ECO:0000259" key="6">
    <source>
        <dbReference type="PROSITE" id="PS50109"/>
    </source>
</evidence>
<comment type="catalytic activity">
    <reaction evidence="1">
        <text>ATP + protein L-histidine = ADP + protein N-phospho-L-histidine.</text>
        <dbReference type="EC" id="2.7.13.3"/>
    </reaction>
</comment>
<feature type="domain" description="PAC" evidence="8">
    <location>
        <begin position="1274"/>
        <end position="1326"/>
    </location>
</feature>
<dbReference type="InterPro" id="IPR052162">
    <property type="entry name" value="Sensor_kinase/Photoreceptor"/>
</dbReference>
<dbReference type="SMART" id="SM00086">
    <property type="entry name" value="PAC"/>
    <property type="match status" value="6"/>
</dbReference>
<dbReference type="GO" id="GO:0016020">
    <property type="term" value="C:membrane"/>
    <property type="evidence" value="ECO:0007669"/>
    <property type="project" value="InterPro"/>
</dbReference>
<reference evidence="9 10" key="1">
    <citation type="submission" date="2019-04" db="EMBL/GenBank/DDBJ databases">
        <authorList>
            <person name="Van Vliet M D."/>
        </authorList>
    </citation>
    <scope>NUCLEOTIDE SEQUENCE [LARGE SCALE GENOMIC DNA]</scope>
    <source>
        <strain evidence="9 10">F21</strain>
    </source>
</reference>
<proteinExistence type="predicted"/>
<feature type="domain" description="PAS" evidence="7">
    <location>
        <begin position="796"/>
        <end position="868"/>
    </location>
</feature>
<dbReference type="CDD" id="cd00130">
    <property type="entry name" value="PAS"/>
    <property type="match status" value="4"/>
</dbReference>
<organism evidence="9 10">
    <name type="scientific">Pontiella sulfatireligans</name>
    <dbReference type="NCBI Taxonomy" id="2750658"/>
    <lineage>
        <taxon>Bacteria</taxon>
        <taxon>Pseudomonadati</taxon>
        <taxon>Kiritimatiellota</taxon>
        <taxon>Kiritimatiellia</taxon>
        <taxon>Kiritimatiellales</taxon>
        <taxon>Pontiellaceae</taxon>
        <taxon>Pontiella</taxon>
    </lineage>
</organism>
<dbReference type="EC" id="2.7.13.3" evidence="2"/>
<feature type="domain" description="PAC" evidence="8">
    <location>
        <begin position="615"/>
        <end position="669"/>
    </location>
</feature>
<dbReference type="Gene3D" id="3.30.450.20">
    <property type="entry name" value="PAS domain"/>
    <property type="match status" value="6"/>
</dbReference>
<feature type="domain" description="Histidine kinase" evidence="6">
    <location>
        <begin position="1454"/>
        <end position="1547"/>
    </location>
</feature>
<evidence type="ECO:0000256" key="5">
    <source>
        <dbReference type="ARBA" id="ARBA00022777"/>
    </source>
</evidence>
<dbReference type="NCBIfam" id="TIGR00229">
    <property type="entry name" value="sensory_box"/>
    <property type="match status" value="6"/>
</dbReference>
<sequence>MSSTAIELTQKEISWLEAHPDITLGYTDSLEPSVIAGPNGQHTGMLVDALEQLNQRLGTRIKLRLDDIPTALENAQTKKVDGIVTLHPEYAENLGLLSTEVFWPDYPAVFARRGTSFKGPEDFSDQRVALIDKVYITQKMIDEHGKRTTVVKVKTALDGLRAVANGEADLFLGSSYNSYYLTKYQLLELVTAHVFLDTPTWQCVGVRSDWPELVSILNKGLSGFSESDAHNIIRTWSYLPADKKRLELTDEEQAWLAQEYTVRVHVANNPPFMITGNGEPSGIAIDYLRAASENIGINYEWVYEPASVGLAHNMVEEGNGPDLLPATMADDRWESSVSFTTPYMVSPVVIFTREDSGVILGMDSLAHQRVSVGRKTPLSLHIIENYPDIQLVQFDTAEKAMLALASAEVTAFVGNIAVGTHIIQERQLSNVKVAAPGPLSDRELAFAVRKDWPELLGILQKALDHLTVEEHADIHGKYLAVRYEHGMSPGEASRRVITVVSVAFLIILLFVMWNKQLRRQVIARTAEILEKESRFRRLVEQTPMAIEIHDLEGKIVQANPAFASMHNLEGEALNQILEHYNVRKDEQAEELGLQPYIERVYAGEDVIFPPYKYSTDEATKSVGHETAPHELWTQVRGFPLKNSNGQVINAVFFAEDITEQREAQLALKQEREYTDHLIQSANVMIVSMDTKGLITNMNPAAETVTGYQADELIGQNWMEMLIPPEHFPETHAALQEALSGTVPEHYENVILTQSGEERIISWSNSEIRRHDTVIGITSIGVDVTEQKQAQAFLVESEDRLRLATAAARVAIWDFDPRSNAVFLSPEWKQQLGYEDDEFESRIEEWESRLHPDEREEAFDMVEDYLAGRIPEYAKEFRLRHKDGSYRWIYTRGEKQLDDAGNPVRILGCHVDITERKLAQARLEESESRFRATFEQAAVGIAHVSPDGHFLRINQKFCDIVGYSRDEMRALTFQDITHPDDLDADVAEVQRLLDGEGDTYSKDKRYIHKNGSIVWITLIVSLIRDDDAQPKWFAAVVKDITEQKLAEMALQESEEKFRSFIEQSPTTFELYDTDGVLVQVNRAFENLWNLQADDVVNKFNVLESSQVEEVGLLPYIKRAFAGEEIGAIPDVDFNASREDVDNKEKSRERWLSNIVYPVRDLQGNVTHVVMMHEDITEQKQAERKVRDSESEFRSLIEQSPISIQILNPDGKITKVNQAFQKLWGISDEDLEEVMDTYNTFEDAQVEKLGLLPGIRRAFAGEDVILPVVEYDAPETMENLDLAHVMSNKRWIQARLYPVKNTEGELLNVVYMEEDMTEPRLADIRLQEYQKRLRALASELTLTEEQERRRIATELHDGAAQSLALARVKLVSVNKAVEDPKTTNKLDDLSRLLKESLQQIRGVLLDLSSPALNEIGLAAALSEWLEEQAGRREGLHTSFSNDCEDIQLSEDMLAMLFRNARELLMNTIKHADASRIAVKLHCVDQVLHIEVQDDGKGFNPDKRQKQPGSEGGFGLFSVYERMADMGGMLEIESAPGQGCKATLKMPMPHCCQGEK</sequence>
<dbReference type="InterPro" id="IPR005467">
    <property type="entry name" value="His_kinase_dom"/>
</dbReference>
<evidence type="ECO:0000313" key="9">
    <source>
        <dbReference type="EMBL" id="VGO23461.1"/>
    </source>
</evidence>
<dbReference type="Gene3D" id="3.40.190.10">
    <property type="entry name" value="Periplasmic binding protein-like II"/>
    <property type="match status" value="4"/>
</dbReference>
<dbReference type="PANTHER" id="PTHR43304">
    <property type="entry name" value="PHYTOCHROME-LIKE PROTEIN CPH1"/>
    <property type="match status" value="1"/>
</dbReference>
<feature type="domain" description="PAS" evidence="7">
    <location>
        <begin position="1052"/>
        <end position="1102"/>
    </location>
</feature>
<evidence type="ECO:0000259" key="8">
    <source>
        <dbReference type="PROSITE" id="PS50113"/>
    </source>
</evidence>
<dbReference type="PANTHER" id="PTHR43304:SF1">
    <property type="entry name" value="PAC DOMAIN-CONTAINING PROTEIN"/>
    <property type="match status" value="1"/>
</dbReference>
<dbReference type="Pfam" id="PF02518">
    <property type="entry name" value="HATPase_c"/>
    <property type="match status" value="1"/>
</dbReference>
<dbReference type="GO" id="GO:0006355">
    <property type="term" value="P:regulation of DNA-templated transcription"/>
    <property type="evidence" value="ECO:0007669"/>
    <property type="project" value="InterPro"/>
</dbReference>
<dbReference type="Pfam" id="PF00497">
    <property type="entry name" value="SBP_bac_3"/>
    <property type="match status" value="2"/>
</dbReference>
<keyword evidence="10" id="KW-1185">Reference proteome</keyword>
<feature type="domain" description="PAC" evidence="8">
    <location>
        <begin position="872"/>
        <end position="924"/>
    </location>
</feature>
<gene>
    <name evidence="9" type="primary">yegE</name>
    <name evidence="9" type="ORF">SCARR_05568</name>
</gene>
<dbReference type="Pfam" id="PF08448">
    <property type="entry name" value="PAS_4"/>
    <property type="match status" value="1"/>
</dbReference>
<dbReference type="InterPro" id="IPR011712">
    <property type="entry name" value="Sig_transdc_His_kin_sub3_dim/P"/>
</dbReference>
<feature type="domain" description="PAS" evidence="7">
    <location>
        <begin position="925"/>
        <end position="995"/>
    </location>
</feature>
<dbReference type="InterPro" id="IPR003594">
    <property type="entry name" value="HATPase_dom"/>
</dbReference>
<evidence type="ECO:0000259" key="7">
    <source>
        <dbReference type="PROSITE" id="PS50112"/>
    </source>
</evidence>
<evidence type="ECO:0000256" key="2">
    <source>
        <dbReference type="ARBA" id="ARBA00012438"/>
    </source>
</evidence>
<dbReference type="CDD" id="cd01007">
    <property type="entry name" value="PBP2_BvgS_HisK_like"/>
    <property type="match status" value="2"/>
</dbReference>
<dbReference type="RefSeq" id="WP_168433666.1">
    <property type="nucleotide sequence ID" value="NZ_CAAHFH010000004.1"/>
</dbReference>
<evidence type="ECO:0000256" key="3">
    <source>
        <dbReference type="ARBA" id="ARBA00022553"/>
    </source>
</evidence>
<dbReference type="InterPro" id="IPR001610">
    <property type="entry name" value="PAC"/>
</dbReference>
<dbReference type="InterPro" id="IPR013767">
    <property type="entry name" value="PAS_fold"/>
</dbReference>
<keyword evidence="5" id="KW-0418">Kinase</keyword>
<keyword evidence="4" id="KW-0808">Transferase</keyword>
<dbReference type="InterPro" id="IPR013655">
    <property type="entry name" value="PAS_fold_3"/>
</dbReference>
<dbReference type="PROSITE" id="PS50113">
    <property type="entry name" value="PAC"/>
    <property type="match status" value="5"/>
</dbReference>
<dbReference type="Pfam" id="PF08447">
    <property type="entry name" value="PAS_3"/>
    <property type="match status" value="2"/>
</dbReference>
<dbReference type="SMART" id="SM00387">
    <property type="entry name" value="HATPase_c"/>
    <property type="match status" value="1"/>
</dbReference>
<evidence type="ECO:0000256" key="1">
    <source>
        <dbReference type="ARBA" id="ARBA00000085"/>
    </source>
</evidence>
<dbReference type="Gene3D" id="3.30.565.10">
    <property type="entry name" value="Histidine kinase-like ATPase, C-terminal domain"/>
    <property type="match status" value="1"/>
</dbReference>
<dbReference type="SUPFAM" id="SSF53850">
    <property type="entry name" value="Periplasmic binding protein-like II"/>
    <property type="match status" value="2"/>
</dbReference>
<dbReference type="Pfam" id="PF13188">
    <property type="entry name" value="PAS_8"/>
    <property type="match status" value="1"/>
</dbReference>
<dbReference type="GO" id="GO:0000155">
    <property type="term" value="F:phosphorelay sensor kinase activity"/>
    <property type="evidence" value="ECO:0007669"/>
    <property type="project" value="InterPro"/>
</dbReference>
<feature type="domain" description="PAS" evidence="7">
    <location>
        <begin position="1187"/>
        <end position="1229"/>
    </location>
</feature>
<dbReference type="Pfam" id="PF00989">
    <property type="entry name" value="PAS"/>
    <property type="match status" value="2"/>
</dbReference>
<dbReference type="PROSITE" id="PS50112">
    <property type="entry name" value="PAS"/>
    <property type="match status" value="5"/>
</dbReference>
<dbReference type="Pfam" id="PF07730">
    <property type="entry name" value="HisKA_3"/>
    <property type="match status" value="1"/>
</dbReference>
<dbReference type="InterPro" id="IPR000014">
    <property type="entry name" value="PAS"/>
</dbReference>
<accession>A0A6C2UVN5</accession>
<keyword evidence="3" id="KW-0597">Phosphoprotein</keyword>
<dbReference type="SUPFAM" id="SSF55874">
    <property type="entry name" value="ATPase domain of HSP90 chaperone/DNA topoisomerase II/histidine kinase"/>
    <property type="match status" value="1"/>
</dbReference>
<dbReference type="CDD" id="cd16917">
    <property type="entry name" value="HATPase_UhpB-NarQ-NarX-like"/>
    <property type="match status" value="1"/>
</dbReference>